<evidence type="ECO:0000256" key="1">
    <source>
        <dbReference type="ARBA" id="ARBA00006432"/>
    </source>
</evidence>
<dbReference type="Gene3D" id="3.30.300.30">
    <property type="match status" value="1"/>
</dbReference>
<dbReference type="Gene3D" id="1.10.1200.10">
    <property type="entry name" value="ACP-like"/>
    <property type="match status" value="1"/>
</dbReference>
<keyword evidence="4 9" id="KW-0436">Ligase</keyword>
<evidence type="ECO:0000256" key="6">
    <source>
        <dbReference type="ARBA" id="ARBA00023098"/>
    </source>
</evidence>
<dbReference type="InterPro" id="IPR025110">
    <property type="entry name" value="AMP-bd_C"/>
</dbReference>
<gene>
    <name evidence="9" type="ORF">FHS09_000026</name>
</gene>
<keyword evidence="6" id="KW-0443">Lipid metabolism</keyword>
<keyword evidence="7" id="KW-0472">Membrane</keyword>
<keyword evidence="7" id="KW-0812">Transmembrane</keyword>
<sequence length="677" mass="72692">MQRKNPSRAEHWVTQLRQSAAQQPDRVVFEFLADAREVSERLTYGGLDRRARGLASRLQALAGPGTRVLIPMPNGIDYIVGFFAALYAGMIAVTAYRPPHKRRGWQRIGAIASDCEAGLLLTDGEGQGAVSEWAREQSLSCPVVAVSAEDGERAGHWREPGIEAGDVALLQYSSGSTGAPKGVAISHANLLHNVALMQREMALTPEDIFVSWLPLFHDMGLVGQMLTPLFSGCRALLTLPPLVVQQPLRWLELMTRSGATVSGGPNFIYDHCVERIAPEQVAELDLSNWRIAFNGAEPVRAATLERFAEHFAPAGVTSEALAPCYGLAEATLMVTGTSSGGYSTLTVDESELARGRVCPAGSGRTLVSSGQLNGEMQVRIVEPAEQYPLPEGAVGEIWVRGASVAGSYWRQKGLSAEALGARLEGEGPYLRTGDLGFLHDGRLFVCGRIKELIPVRGRNHYPQDIEATAQAVSPHLIAHGGAAFALDTGEAEAAVLVQEVDRRAAGKSGAVDTGALIRDICAAVAAEHDLQLHAVALIAPASLPRTTSGKIQRTAARRAYSLGELKLVEQWNAKGDTGGEAPELPVGDAAGIAHWICHWIATQTRRPVERITPDLALEASGLDSVAGMTLNHELSTRLGVRLEPDILWRYPTVEALAGYLASPDETREVETWQEGVL</sequence>
<dbReference type="InterPro" id="IPR009081">
    <property type="entry name" value="PP-bd_ACP"/>
</dbReference>
<dbReference type="Gene3D" id="3.40.50.12780">
    <property type="entry name" value="N-terminal domain of ligase-like"/>
    <property type="match status" value="1"/>
</dbReference>
<dbReference type="Proteomes" id="UP000535937">
    <property type="component" value="Unassembled WGS sequence"/>
</dbReference>
<keyword evidence="2" id="KW-0596">Phosphopantetheine</keyword>
<dbReference type="SMART" id="SM01294">
    <property type="entry name" value="PKS_PP_betabranch"/>
    <property type="match status" value="1"/>
</dbReference>
<comment type="caution">
    <text evidence="9">The sequence shown here is derived from an EMBL/GenBank/DDBJ whole genome shotgun (WGS) entry which is preliminary data.</text>
</comment>
<dbReference type="EMBL" id="JACHWZ010000001">
    <property type="protein sequence ID" value="MBB3059225.1"/>
    <property type="molecule type" value="Genomic_DNA"/>
</dbReference>
<reference evidence="9 10" key="1">
    <citation type="submission" date="2020-08" db="EMBL/GenBank/DDBJ databases">
        <title>Genomic Encyclopedia of Type Strains, Phase III (KMG-III): the genomes of soil and plant-associated and newly described type strains.</title>
        <authorList>
            <person name="Whitman W."/>
        </authorList>
    </citation>
    <scope>NUCLEOTIDE SEQUENCE [LARGE SCALE GENOMIC DNA]</scope>
    <source>
        <strain evidence="9 10">CECT 8799</strain>
    </source>
</reference>
<evidence type="ECO:0000313" key="10">
    <source>
        <dbReference type="Proteomes" id="UP000535937"/>
    </source>
</evidence>
<dbReference type="InterPro" id="IPR042099">
    <property type="entry name" value="ANL_N_sf"/>
</dbReference>
<keyword evidence="10" id="KW-1185">Reference proteome</keyword>
<dbReference type="SMART" id="SM00823">
    <property type="entry name" value="PKS_PP"/>
    <property type="match status" value="1"/>
</dbReference>
<dbReference type="GO" id="GO:0031177">
    <property type="term" value="F:phosphopantetheine binding"/>
    <property type="evidence" value="ECO:0007669"/>
    <property type="project" value="InterPro"/>
</dbReference>
<evidence type="ECO:0000259" key="8">
    <source>
        <dbReference type="PROSITE" id="PS50075"/>
    </source>
</evidence>
<keyword evidence="5" id="KW-0276">Fatty acid metabolism</keyword>
<dbReference type="Pfam" id="PF00550">
    <property type="entry name" value="PP-binding"/>
    <property type="match status" value="1"/>
</dbReference>
<feature type="transmembrane region" description="Helical" evidence="7">
    <location>
        <begin position="78"/>
        <end position="96"/>
    </location>
</feature>
<dbReference type="AlphaFoldDB" id="A0A7W4W7N8"/>
<dbReference type="SUPFAM" id="SSF47336">
    <property type="entry name" value="ACP-like"/>
    <property type="match status" value="1"/>
</dbReference>
<dbReference type="Pfam" id="PF00501">
    <property type="entry name" value="AMP-binding"/>
    <property type="match status" value="1"/>
</dbReference>
<dbReference type="InterPro" id="IPR036736">
    <property type="entry name" value="ACP-like_sf"/>
</dbReference>
<dbReference type="Pfam" id="PF23024">
    <property type="entry name" value="AMP-dom_DIP2-like"/>
    <property type="match status" value="1"/>
</dbReference>
<dbReference type="InterPro" id="IPR000873">
    <property type="entry name" value="AMP-dep_synth/lig_dom"/>
</dbReference>
<dbReference type="InterPro" id="IPR040097">
    <property type="entry name" value="FAAL/FAAC"/>
</dbReference>
<dbReference type="GO" id="GO:0016874">
    <property type="term" value="F:ligase activity"/>
    <property type="evidence" value="ECO:0007669"/>
    <property type="project" value="UniProtKB-KW"/>
</dbReference>
<dbReference type="RefSeq" id="WP_183455522.1">
    <property type="nucleotide sequence ID" value="NZ_JACHWZ010000001.1"/>
</dbReference>
<dbReference type="InterPro" id="IPR045851">
    <property type="entry name" value="AMP-bd_C_sf"/>
</dbReference>
<dbReference type="GO" id="GO:0070566">
    <property type="term" value="F:adenylyltransferase activity"/>
    <property type="evidence" value="ECO:0007669"/>
    <property type="project" value="TreeGrafter"/>
</dbReference>
<evidence type="ECO:0000313" key="9">
    <source>
        <dbReference type="EMBL" id="MBB3059225.1"/>
    </source>
</evidence>
<dbReference type="GO" id="GO:0071766">
    <property type="term" value="P:Actinobacterium-type cell wall biogenesis"/>
    <property type="evidence" value="ECO:0007669"/>
    <property type="project" value="UniProtKB-ARBA"/>
</dbReference>
<dbReference type="PROSITE" id="PS00455">
    <property type="entry name" value="AMP_BINDING"/>
    <property type="match status" value="1"/>
</dbReference>
<dbReference type="PANTHER" id="PTHR22754:SF32">
    <property type="entry name" value="DISCO-INTERACTING PROTEIN 2"/>
    <property type="match status" value="1"/>
</dbReference>
<protein>
    <submittedName>
        <fullName evidence="9">Acyl-CoA synthetase (AMP-forming)/AMP-acid ligase II/acyl carrier protein</fullName>
    </submittedName>
</protein>
<proteinExistence type="inferred from homology"/>
<dbReference type="CDD" id="cd05931">
    <property type="entry name" value="FAAL"/>
    <property type="match status" value="1"/>
</dbReference>
<dbReference type="FunFam" id="3.40.50.12780:FF:000013">
    <property type="entry name" value="Long-chain-fatty-acid--AMP ligase FadD32"/>
    <property type="match status" value="1"/>
</dbReference>
<dbReference type="SUPFAM" id="SSF56801">
    <property type="entry name" value="Acetyl-CoA synthetase-like"/>
    <property type="match status" value="1"/>
</dbReference>
<evidence type="ECO:0000256" key="3">
    <source>
        <dbReference type="ARBA" id="ARBA00022553"/>
    </source>
</evidence>
<evidence type="ECO:0000256" key="4">
    <source>
        <dbReference type="ARBA" id="ARBA00022598"/>
    </source>
</evidence>
<dbReference type="PANTHER" id="PTHR22754">
    <property type="entry name" value="DISCO-INTERACTING PROTEIN 2 DIP2 -RELATED"/>
    <property type="match status" value="1"/>
</dbReference>
<accession>A0A7W4W7N8</accession>
<dbReference type="InterPro" id="IPR020806">
    <property type="entry name" value="PKS_PP-bd"/>
</dbReference>
<comment type="similarity">
    <text evidence="1">Belongs to the ATP-dependent AMP-binding enzyme family.</text>
</comment>
<name>A0A7W4W7N8_9GAMM</name>
<dbReference type="GO" id="GO:0006633">
    <property type="term" value="P:fatty acid biosynthetic process"/>
    <property type="evidence" value="ECO:0007669"/>
    <property type="project" value="TreeGrafter"/>
</dbReference>
<feature type="domain" description="Carrier" evidence="8">
    <location>
        <begin position="587"/>
        <end position="664"/>
    </location>
</feature>
<keyword evidence="7" id="KW-1133">Transmembrane helix</keyword>
<evidence type="ECO:0000256" key="2">
    <source>
        <dbReference type="ARBA" id="ARBA00022450"/>
    </source>
</evidence>
<organism evidence="9 10">
    <name type="scientific">Microbulbifer rhizosphaerae</name>
    <dbReference type="NCBI Taxonomy" id="1562603"/>
    <lineage>
        <taxon>Bacteria</taxon>
        <taxon>Pseudomonadati</taxon>
        <taxon>Pseudomonadota</taxon>
        <taxon>Gammaproteobacteria</taxon>
        <taxon>Cellvibrionales</taxon>
        <taxon>Microbulbiferaceae</taxon>
        <taxon>Microbulbifer</taxon>
    </lineage>
</organism>
<dbReference type="PROSITE" id="PS50075">
    <property type="entry name" value="CARRIER"/>
    <property type="match status" value="1"/>
</dbReference>
<evidence type="ECO:0000256" key="5">
    <source>
        <dbReference type="ARBA" id="ARBA00022832"/>
    </source>
</evidence>
<dbReference type="GO" id="GO:0005886">
    <property type="term" value="C:plasma membrane"/>
    <property type="evidence" value="ECO:0007669"/>
    <property type="project" value="TreeGrafter"/>
</dbReference>
<evidence type="ECO:0000256" key="7">
    <source>
        <dbReference type="SAM" id="Phobius"/>
    </source>
</evidence>
<dbReference type="InterPro" id="IPR020845">
    <property type="entry name" value="AMP-binding_CS"/>
</dbReference>
<keyword evidence="3" id="KW-0597">Phosphoprotein</keyword>